<name>A0A8X6PGB5_NEPPI</name>
<evidence type="ECO:0000313" key="2">
    <source>
        <dbReference type="Proteomes" id="UP000887013"/>
    </source>
</evidence>
<protein>
    <submittedName>
        <fullName evidence="1">Uncharacterized protein</fullName>
    </submittedName>
</protein>
<dbReference type="EMBL" id="BMAW01069000">
    <property type="protein sequence ID" value="GFT66821.1"/>
    <property type="molecule type" value="Genomic_DNA"/>
</dbReference>
<sequence>MLCMREVRSVAASQHSSNDVFVHPNLQITTRVFVCHDTIQKTLEHPSEIFSVPVIKIMIATPVLPKNSNPVITKYGRRVRLPGPHQVP</sequence>
<keyword evidence="2" id="KW-1185">Reference proteome</keyword>
<evidence type="ECO:0000313" key="1">
    <source>
        <dbReference type="EMBL" id="GFT66821.1"/>
    </source>
</evidence>
<dbReference type="Proteomes" id="UP000887013">
    <property type="component" value="Unassembled WGS sequence"/>
</dbReference>
<gene>
    <name evidence="1" type="ORF">NPIL_205911</name>
</gene>
<comment type="caution">
    <text evidence="1">The sequence shown here is derived from an EMBL/GenBank/DDBJ whole genome shotgun (WGS) entry which is preliminary data.</text>
</comment>
<accession>A0A8X6PGB5</accession>
<proteinExistence type="predicted"/>
<dbReference type="AlphaFoldDB" id="A0A8X6PGB5"/>
<organism evidence="1 2">
    <name type="scientific">Nephila pilipes</name>
    <name type="common">Giant wood spider</name>
    <name type="synonym">Nephila maculata</name>
    <dbReference type="NCBI Taxonomy" id="299642"/>
    <lineage>
        <taxon>Eukaryota</taxon>
        <taxon>Metazoa</taxon>
        <taxon>Ecdysozoa</taxon>
        <taxon>Arthropoda</taxon>
        <taxon>Chelicerata</taxon>
        <taxon>Arachnida</taxon>
        <taxon>Araneae</taxon>
        <taxon>Araneomorphae</taxon>
        <taxon>Entelegynae</taxon>
        <taxon>Araneoidea</taxon>
        <taxon>Nephilidae</taxon>
        <taxon>Nephila</taxon>
    </lineage>
</organism>
<reference evidence="1" key="1">
    <citation type="submission" date="2020-08" db="EMBL/GenBank/DDBJ databases">
        <title>Multicomponent nature underlies the extraordinary mechanical properties of spider dragline silk.</title>
        <authorList>
            <person name="Kono N."/>
            <person name="Nakamura H."/>
            <person name="Mori M."/>
            <person name="Yoshida Y."/>
            <person name="Ohtoshi R."/>
            <person name="Malay A.D."/>
            <person name="Moran D.A.P."/>
            <person name="Tomita M."/>
            <person name="Numata K."/>
            <person name="Arakawa K."/>
        </authorList>
    </citation>
    <scope>NUCLEOTIDE SEQUENCE</scope>
</reference>